<sequence>MRANRARLRDRVTLFPRGRLTAALRTTAMTYLRERTEAAKTAFQAELRKIADAVLGAGAPVAIVSDENVLGLRVQDETGLIFDHAAAILPVVEAADLPARSEFHFTTRDAGAWLRSAHNQEVKQLGCTVAYADWPAAALNVDWPALQARLAAVTASPVIFRDMADGNQPMGAALLRAAGIDADTIAALDIPDRRNESLTPAALEFMLEVNRAGLKRRDVGIIRDIVTGNMGVFK</sequence>
<protein>
    <submittedName>
        <fullName evidence="1">Uncharacterized protein</fullName>
    </submittedName>
</protein>
<dbReference type="OrthoDB" id="7762993at2"/>
<comment type="caution">
    <text evidence="1">The sequence shown here is derived from an EMBL/GenBank/DDBJ whole genome shotgun (WGS) entry which is preliminary data.</text>
</comment>
<dbReference type="Proteomes" id="UP000306113">
    <property type="component" value="Unassembled WGS sequence"/>
</dbReference>
<dbReference type="EMBL" id="SSMD01000001">
    <property type="protein sequence ID" value="THD76325.1"/>
    <property type="molecule type" value="Genomic_DNA"/>
</dbReference>
<dbReference type="AlphaFoldDB" id="A0A4V6RRX9"/>
<keyword evidence="2" id="KW-1185">Reference proteome</keyword>
<gene>
    <name evidence="1" type="ORF">E7681_00340</name>
</gene>
<evidence type="ECO:0000313" key="2">
    <source>
        <dbReference type="Proteomes" id="UP000306113"/>
    </source>
</evidence>
<organism evidence="1 2">
    <name type="scientific">Thalassobius vesicularis</name>
    <dbReference type="NCBI Taxonomy" id="1294297"/>
    <lineage>
        <taxon>Bacteria</taxon>
        <taxon>Pseudomonadati</taxon>
        <taxon>Pseudomonadota</taxon>
        <taxon>Alphaproteobacteria</taxon>
        <taxon>Rhodobacterales</taxon>
        <taxon>Roseobacteraceae</taxon>
        <taxon>Thalassovita</taxon>
    </lineage>
</organism>
<name>A0A4V6RRX9_9RHOB</name>
<evidence type="ECO:0000313" key="1">
    <source>
        <dbReference type="EMBL" id="THD76325.1"/>
    </source>
</evidence>
<proteinExistence type="predicted"/>
<accession>A0A4V6RRX9</accession>
<dbReference type="RefSeq" id="WP_136337269.1">
    <property type="nucleotide sequence ID" value="NZ_SSMD01000001.1"/>
</dbReference>
<reference evidence="1 2" key="1">
    <citation type="submission" date="2019-04" db="EMBL/GenBank/DDBJ databases">
        <title>Draft genome sequence of Youngimonas vesicularis.</title>
        <authorList>
            <person name="Hameed A."/>
        </authorList>
    </citation>
    <scope>NUCLEOTIDE SEQUENCE [LARGE SCALE GENOMIC DNA]</scope>
    <source>
        <strain evidence="1 2">CC-AMW-E</strain>
    </source>
</reference>